<dbReference type="NCBIfam" id="TIGR00482">
    <property type="entry name" value="nicotinate (nicotinamide) nucleotide adenylyltransferase"/>
    <property type="match status" value="1"/>
</dbReference>
<comment type="similarity">
    <text evidence="3 11">Belongs to the NadD family.</text>
</comment>
<dbReference type="CDD" id="cd02165">
    <property type="entry name" value="NMNAT"/>
    <property type="match status" value="1"/>
</dbReference>
<keyword evidence="9 11" id="KW-0520">NAD</keyword>
<accession>A0ABZ2IQW5</accession>
<dbReference type="NCBIfam" id="TIGR00125">
    <property type="entry name" value="cyt_tran_rel"/>
    <property type="match status" value="1"/>
</dbReference>
<gene>
    <name evidence="11 13" type="primary">nadD</name>
    <name evidence="13" type="ORF">NEE14_000730</name>
</gene>
<sequence length="200" mass="23108">MDSESSQKKIGIYSGSFNPVHIGHLALANWLCEFTDLDEVWFMVTPHNPFKQRIDLLDDDLRLKMVEKAIAGYPKFKVCDLEFHLPKPSYTISTLKALKHLYPTASFALIMGADNWCKFDRWKNYQEILAACELIVYPRKGSPCLVDRVQFPQVHIVNAPEIEVSSTFIRQALREKKDIRFFIPEPVRDLLDTAFGIDMK</sequence>
<dbReference type="SUPFAM" id="SSF52374">
    <property type="entry name" value="Nucleotidylyl transferase"/>
    <property type="match status" value="1"/>
</dbReference>
<protein>
    <recommendedName>
        <fullName evidence="11">Probable nicotinate-nucleotide adenylyltransferase</fullName>
        <ecNumber evidence="11">2.7.7.18</ecNumber>
    </recommendedName>
    <alternativeName>
        <fullName evidence="11">Deamido-NAD(+) diphosphorylase</fullName>
    </alternativeName>
    <alternativeName>
        <fullName evidence="11">Deamido-NAD(+) pyrophosphorylase</fullName>
    </alternativeName>
    <alternativeName>
        <fullName evidence="11">Nicotinate mononucleotide adenylyltransferase</fullName>
        <shortName evidence="11">NaMN adenylyltransferase</shortName>
    </alternativeName>
</protein>
<evidence type="ECO:0000256" key="4">
    <source>
        <dbReference type="ARBA" id="ARBA00022642"/>
    </source>
</evidence>
<dbReference type="InterPro" id="IPR005248">
    <property type="entry name" value="NadD/NMNAT"/>
</dbReference>
<comment type="pathway">
    <text evidence="2 11">Cofactor biosynthesis; NAD(+) biosynthesis; deamido-NAD(+) from nicotinate D-ribonucleotide: step 1/1.</text>
</comment>
<dbReference type="PANTHER" id="PTHR39321:SF3">
    <property type="entry name" value="PHOSPHOPANTETHEINE ADENYLYLTRANSFERASE"/>
    <property type="match status" value="1"/>
</dbReference>
<dbReference type="EC" id="2.7.7.18" evidence="11"/>
<evidence type="ECO:0000256" key="1">
    <source>
        <dbReference type="ARBA" id="ARBA00002324"/>
    </source>
</evidence>
<comment type="function">
    <text evidence="1 11">Catalyzes the reversible adenylation of nicotinate mononucleotide (NaMN) to nicotinic acid adenine dinucleotide (NaAD).</text>
</comment>
<evidence type="ECO:0000256" key="2">
    <source>
        <dbReference type="ARBA" id="ARBA00005019"/>
    </source>
</evidence>
<keyword evidence="4 11" id="KW-0662">Pyridine nucleotide biosynthesis</keyword>
<proteinExistence type="inferred from homology"/>
<evidence type="ECO:0000259" key="12">
    <source>
        <dbReference type="Pfam" id="PF01467"/>
    </source>
</evidence>
<evidence type="ECO:0000256" key="7">
    <source>
        <dbReference type="ARBA" id="ARBA00022741"/>
    </source>
</evidence>
<dbReference type="PANTHER" id="PTHR39321">
    <property type="entry name" value="NICOTINATE-NUCLEOTIDE ADENYLYLTRANSFERASE-RELATED"/>
    <property type="match status" value="1"/>
</dbReference>
<dbReference type="GO" id="GO:0016779">
    <property type="term" value="F:nucleotidyltransferase activity"/>
    <property type="evidence" value="ECO:0007669"/>
    <property type="project" value="UniProtKB-KW"/>
</dbReference>
<evidence type="ECO:0000256" key="5">
    <source>
        <dbReference type="ARBA" id="ARBA00022679"/>
    </source>
</evidence>
<dbReference type="Pfam" id="PF01467">
    <property type="entry name" value="CTP_transf_like"/>
    <property type="match status" value="1"/>
</dbReference>
<evidence type="ECO:0000313" key="14">
    <source>
        <dbReference type="Proteomes" id="UP001320603"/>
    </source>
</evidence>
<reference evidence="13 14" key="1">
    <citation type="submission" date="2024-02" db="EMBL/GenBank/DDBJ databases">
        <title>Whole genome sequencing of Parabacteroides sp. AD58.</title>
        <authorList>
            <person name="Chaplin A.V."/>
            <person name="Pikina A.P."/>
            <person name="Sokolova S.R."/>
            <person name="Korostin D.O."/>
            <person name="Efimov B.A."/>
        </authorList>
    </citation>
    <scope>NUCLEOTIDE SEQUENCE [LARGE SCALE GENOMIC DNA]</scope>
    <source>
        <strain evidence="13 14">AD58</strain>
    </source>
</reference>
<dbReference type="Proteomes" id="UP001320603">
    <property type="component" value="Chromosome"/>
</dbReference>
<evidence type="ECO:0000256" key="9">
    <source>
        <dbReference type="ARBA" id="ARBA00023027"/>
    </source>
</evidence>
<evidence type="ECO:0000256" key="10">
    <source>
        <dbReference type="ARBA" id="ARBA00048721"/>
    </source>
</evidence>
<evidence type="ECO:0000256" key="11">
    <source>
        <dbReference type="HAMAP-Rule" id="MF_00244"/>
    </source>
</evidence>
<feature type="domain" description="Cytidyltransferase-like" evidence="12">
    <location>
        <begin position="12"/>
        <end position="171"/>
    </location>
</feature>
<keyword evidence="8 11" id="KW-0067">ATP-binding</keyword>
<keyword evidence="14" id="KW-1185">Reference proteome</keyword>
<dbReference type="HAMAP" id="MF_00244">
    <property type="entry name" value="NaMN_adenylyltr"/>
    <property type="match status" value="1"/>
</dbReference>
<dbReference type="InterPro" id="IPR004821">
    <property type="entry name" value="Cyt_trans-like"/>
</dbReference>
<evidence type="ECO:0000313" key="13">
    <source>
        <dbReference type="EMBL" id="WWV66551.1"/>
    </source>
</evidence>
<dbReference type="InterPro" id="IPR014729">
    <property type="entry name" value="Rossmann-like_a/b/a_fold"/>
</dbReference>
<organism evidence="13 14">
    <name type="scientific">Parabacteroides absconsus</name>
    <dbReference type="NCBI Taxonomy" id="2951805"/>
    <lineage>
        <taxon>Bacteria</taxon>
        <taxon>Pseudomonadati</taxon>
        <taxon>Bacteroidota</taxon>
        <taxon>Bacteroidia</taxon>
        <taxon>Bacteroidales</taxon>
        <taxon>Tannerellaceae</taxon>
        <taxon>Parabacteroides</taxon>
    </lineage>
</organism>
<dbReference type="EMBL" id="CP146284">
    <property type="protein sequence ID" value="WWV66551.1"/>
    <property type="molecule type" value="Genomic_DNA"/>
</dbReference>
<evidence type="ECO:0000256" key="8">
    <source>
        <dbReference type="ARBA" id="ARBA00022840"/>
    </source>
</evidence>
<evidence type="ECO:0000256" key="3">
    <source>
        <dbReference type="ARBA" id="ARBA00009014"/>
    </source>
</evidence>
<dbReference type="RefSeq" id="WP_251968332.1">
    <property type="nucleotide sequence ID" value="NZ_CP146284.1"/>
</dbReference>
<comment type="catalytic activity">
    <reaction evidence="10 11">
        <text>nicotinate beta-D-ribonucleotide + ATP + H(+) = deamido-NAD(+) + diphosphate</text>
        <dbReference type="Rhea" id="RHEA:22860"/>
        <dbReference type="ChEBI" id="CHEBI:15378"/>
        <dbReference type="ChEBI" id="CHEBI:30616"/>
        <dbReference type="ChEBI" id="CHEBI:33019"/>
        <dbReference type="ChEBI" id="CHEBI:57502"/>
        <dbReference type="ChEBI" id="CHEBI:58437"/>
        <dbReference type="EC" id="2.7.7.18"/>
    </reaction>
</comment>
<name>A0ABZ2IQW5_9BACT</name>
<keyword evidence="7 11" id="KW-0547">Nucleotide-binding</keyword>
<dbReference type="Gene3D" id="3.40.50.620">
    <property type="entry name" value="HUPs"/>
    <property type="match status" value="1"/>
</dbReference>
<keyword evidence="6 11" id="KW-0548">Nucleotidyltransferase</keyword>
<keyword evidence="5 11" id="KW-0808">Transferase</keyword>
<evidence type="ECO:0000256" key="6">
    <source>
        <dbReference type="ARBA" id="ARBA00022695"/>
    </source>
</evidence>